<dbReference type="AlphaFoldDB" id="A0A847S7D5"/>
<keyword evidence="8" id="KW-1185">Reference proteome</keyword>
<dbReference type="PROSITE" id="PS50977">
    <property type="entry name" value="HTH_TETR_2"/>
    <property type="match status" value="1"/>
</dbReference>
<reference evidence="7 8" key="1">
    <citation type="submission" date="2020-04" db="EMBL/GenBank/DDBJ databases">
        <title>Draft genome of Leeia sp. IMCC25680.</title>
        <authorList>
            <person name="Song J."/>
            <person name="Cho J.-C."/>
        </authorList>
    </citation>
    <scope>NUCLEOTIDE SEQUENCE [LARGE SCALE GENOMIC DNA]</scope>
    <source>
        <strain evidence="7 8">IMCC25680</strain>
    </source>
</reference>
<gene>
    <name evidence="7" type="ORF">HF682_07180</name>
</gene>
<dbReference type="InterPro" id="IPR001647">
    <property type="entry name" value="HTH_TetR"/>
</dbReference>
<feature type="DNA-binding region" description="H-T-H motif" evidence="5">
    <location>
        <begin position="36"/>
        <end position="55"/>
    </location>
</feature>
<evidence type="ECO:0000256" key="2">
    <source>
        <dbReference type="ARBA" id="ARBA00023015"/>
    </source>
</evidence>
<dbReference type="RefSeq" id="WP_168876510.1">
    <property type="nucleotide sequence ID" value="NZ_JABAIM010000001.1"/>
</dbReference>
<evidence type="ECO:0000259" key="6">
    <source>
        <dbReference type="PROSITE" id="PS50977"/>
    </source>
</evidence>
<dbReference type="PANTHER" id="PTHR30055:SF234">
    <property type="entry name" value="HTH-TYPE TRANSCRIPTIONAL REGULATOR BETI"/>
    <property type="match status" value="1"/>
</dbReference>
<organism evidence="7 8">
    <name type="scientific">Leeia aquatica</name>
    <dbReference type="NCBI Taxonomy" id="2725557"/>
    <lineage>
        <taxon>Bacteria</taxon>
        <taxon>Pseudomonadati</taxon>
        <taxon>Pseudomonadota</taxon>
        <taxon>Betaproteobacteria</taxon>
        <taxon>Neisseriales</taxon>
        <taxon>Leeiaceae</taxon>
        <taxon>Leeia</taxon>
    </lineage>
</organism>
<keyword evidence="4" id="KW-0804">Transcription</keyword>
<proteinExistence type="predicted"/>
<dbReference type="GO" id="GO:0003700">
    <property type="term" value="F:DNA-binding transcription factor activity"/>
    <property type="evidence" value="ECO:0007669"/>
    <property type="project" value="TreeGrafter"/>
</dbReference>
<dbReference type="PROSITE" id="PS01081">
    <property type="entry name" value="HTH_TETR_1"/>
    <property type="match status" value="1"/>
</dbReference>
<dbReference type="Gene3D" id="1.10.357.10">
    <property type="entry name" value="Tetracycline Repressor, domain 2"/>
    <property type="match status" value="1"/>
</dbReference>
<dbReference type="GO" id="GO:0000976">
    <property type="term" value="F:transcription cis-regulatory region binding"/>
    <property type="evidence" value="ECO:0007669"/>
    <property type="project" value="TreeGrafter"/>
</dbReference>
<evidence type="ECO:0000313" key="7">
    <source>
        <dbReference type="EMBL" id="NLR74937.1"/>
    </source>
</evidence>
<comment type="caution">
    <text evidence="7">The sequence shown here is derived from an EMBL/GenBank/DDBJ whole genome shotgun (WGS) entry which is preliminary data.</text>
</comment>
<dbReference type="SUPFAM" id="SSF46689">
    <property type="entry name" value="Homeodomain-like"/>
    <property type="match status" value="1"/>
</dbReference>
<dbReference type="InterPro" id="IPR050109">
    <property type="entry name" value="HTH-type_TetR-like_transc_reg"/>
</dbReference>
<dbReference type="InterPro" id="IPR023772">
    <property type="entry name" value="DNA-bd_HTH_TetR-type_CS"/>
</dbReference>
<evidence type="ECO:0000256" key="3">
    <source>
        <dbReference type="ARBA" id="ARBA00023125"/>
    </source>
</evidence>
<sequence length="194" mass="21900">MTALPPWHHPSDAAGKRTLLTAAIRLMGQYGVHGTSIRQLADVSGLSNPALFKHFPNKEALVLELFRRCYLALHDQLRQILQQSQPPQDTLRQLLQCFSHWLQHYPDALLYLNEHFISLWAQLSPEDQARSALPLLHAWLEQRPLPGSVSLRAAILVGTLGQLARLRFYRIEVPTDAESLYAQLAPILLGETCT</sequence>
<keyword evidence="2" id="KW-0805">Transcription regulation</keyword>
<feature type="domain" description="HTH tetR-type" evidence="6">
    <location>
        <begin position="13"/>
        <end position="73"/>
    </location>
</feature>
<evidence type="ECO:0000256" key="4">
    <source>
        <dbReference type="ARBA" id="ARBA00023163"/>
    </source>
</evidence>
<dbReference type="EMBL" id="JABAIM010000001">
    <property type="protein sequence ID" value="NLR74937.1"/>
    <property type="molecule type" value="Genomic_DNA"/>
</dbReference>
<dbReference type="PANTHER" id="PTHR30055">
    <property type="entry name" value="HTH-TYPE TRANSCRIPTIONAL REGULATOR RUTR"/>
    <property type="match status" value="1"/>
</dbReference>
<dbReference type="InterPro" id="IPR009057">
    <property type="entry name" value="Homeodomain-like_sf"/>
</dbReference>
<name>A0A847S7D5_9NEIS</name>
<evidence type="ECO:0000256" key="1">
    <source>
        <dbReference type="ARBA" id="ARBA00022491"/>
    </source>
</evidence>
<evidence type="ECO:0000313" key="8">
    <source>
        <dbReference type="Proteomes" id="UP000587991"/>
    </source>
</evidence>
<dbReference type="Pfam" id="PF00440">
    <property type="entry name" value="TetR_N"/>
    <property type="match status" value="1"/>
</dbReference>
<dbReference type="PRINTS" id="PR00455">
    <property type="entry name" value="HTHTETR"/>
</dbReference>
<keyword evidence="3 5" id="KW-0238">DNA-binding</keyword>
<accession>A0A847S7D5</accession>
<dbReference type="Proteomes" id="UP000587991">
    <property type="component" value="Unassembled WGS sequence"/>
</dbReference>
<evidence type="ECO:0000256" key="5">
    <source>
        <dbReference type="PROSITE-ProRule" id="PRU00335"/>
    </source>
</evidence>
<keyword evidence="1" id="KW-0678">Repressor</keyword>
<protein>
    <submittedName>
        <fullName evidence="7">TetR/AcrR family transcriptional regulator</fullName>
    </submittedName>
</protein>